<evidence type="ECO:0000259" key="5">
    <source>
        <dbReference type="SMART" id="SM00326"/>
    </source>
</evidence>
<feature type="compositionally biased region" description="Low complexity" evidence="2">
    <location>
        <begin position="593"/>
        <end position="611"/>
    </location>
</feature>
<evidence type="ECO:0000313" key="6">
    <source>
        <dbReference type="EMBL" id="ORZ39213.1"/>
    </source>
</evidence>
<keyword evidence="3" id="KW-0812">Transmembrane</keyword>
<feature type="signal peptide" evidence="4">
    <location>
        <begin position="1"/>
        <end position="29"/>
    </location>
</feature>
<gene>
    <name evidence="6" type="ORF">BCR44DRAFT_1269574</name>
</gene>
<protein>
    <recommendedName>
        <fullName evidence="5">SH3 domain-containing protein</fullName>
    </recommendedName>
</protein>
<keyword evidence="1" id="KW-0728">SH3 domain</keyword>
<keyword evidence="3" id="KW-1133">Transmembrane helix</keyword>
<feature type="domain" description="SH3" evidence="5">
    <location>
        <begin position="527"/>
        <end position="590"/>
    </location>
</feature>
<dbReference type="AlphaFoldDB" id="A0A1Y2HZQ1"/>
<evidence type="ECO:0000256" key="3">
    <source>
        <dbReference type="SAM" id="Phobius"/>
    </source>
</evidence>
<dbReference type="OrthoDB" id="5595608at2759"/>
<feature type="region of interest" description="Disordered" evidence="2">
    <location>
        <begin position="248"/>
        <end position="275"/>
    </location>
</feature>
<feature type="chain" id="PRO_5012621268" description="SH3 domain-containing protein" evidence="4">
    <location>
        <begin position="30"/>
        <end position="619"/>
    </location>
</feature>
<feature type="region of interest" description="Disordered" evidence="2">
    <location>
        <begin position="593"/>
        <end position="619"/>
    </location>
</feature>
<feature type="transmembrane region" description="Helical" evidence="3">
    <location>
        <begin position="284"/>
        <end position="307"/>
    </location>
</feature>
<dbReference type="EMBL" id="MCFL01000006">
    <property type="protein sequence ID" value="ORZ39213.1"/>
    <property type="molecule type" value="Genomic_DNA"/>
</dbReference>
<dbReference type="InterPro" id="IPR036028">
    <property type="entry name" value="SH3-like_dom_sf"/>
</dbReference>
<evidence type="ECO:0000313" key="7">
    <source>
        <dbReference type="Proteomes" id="UP000193411"/>
    </source>
</evidence>
<sequence>MMSKSPSALLVTLLATVLLLACTSPTTNAQLQSGQNNCRGWDISQSKYCSAFGRHLLGPTNLTDILFFAMVRNVSLPEDVELVRNIRADNIQSAAEFDSKVMEAVILDPKTLPDLNHRWFRCRFENLGVQYSTSWFCNLLLNPLSGSCPKNGAPNPPSLCRDSLTLTFQSAQGGVSKDESCRSLNQSQFSEQVNRVFSNFFGFNRTSSLDTATCFNSKLNEDPRKLCGYPTQAMACANRCAETSCNGTGNNGGGGSLPGTGGTLNPGSKEGGSGADAVGTSNTLVIVLSVVGSIVLVGAAAVGFVMYRRRQQQNPHAHSLYVSSSESGFGGSSAVALGKPMSGGNGKLGPYSMAERGAADIDVPTVGRAGSGLAMASVPAATAATSDPSAPPVLPLNLPMPLSPTGTGNGSADPVLIRRPPSTKLSTLTPPPRTSFYENDDMESIAPEDSASNVGINPRYRPGSNFRPSSALLVPGTNGAPAGAGKPATSPLAATAKAQAAAAAAAAAEAVNTLPTMGRVTLPNGLVAHMVFHTYHPRLDDELQVAPKDLLHVTEVYSDGWGRATQVDPATGEKVGKSGVFPVAALEPVVSPSQLSGSAAGAGGSQVKAQQVPLPGSPQ</sequence>
<keyword evidence="7" id="KW-1185">Reference proteome</keyword>
<feature type="region of interest" description="Disordered" evidence="2">
    <location>
        <begin position="420"/>
        <end position="439"/>
    </location>
</feature>
<organism evidence="6 7">
    <name type="scientific">Catenaria anguillulae PL171</name>
    <dbReference type="NCBI Taxonomy" id="765915"/>
    <lineage>
        <taxon>Eukaryota</taxon>
        <taxon>Fungi</taxon>
        <taxon>Fungi incertae sedis</taxon>
        <taxon>Blastocladiomycota</taxon>
        <taxon>Blastocladiomycetes</taxon>
        <taxon>Blastocladiales</taxon>
        <taxon>Catenariaceae</taxon>
        <taxon>Catenaria</taxon>
    </lineage>
</organism>
<keyword evidence="4" id="KW-0732">Signal</keyword>
<comment type="caution">
    <text evidence="6">The sequence shown here is derived from an EMBL/GenBank/DDBJ whole genome shotgun (WGS) entry which is preliminary data.</text>
</comment>
<reference evidence="6 7" key="1">
    <citation type="submission" date="2016-07" db="EMBL/GenBank/DDBJ databases">
        <title>Pervasive Adenine N6-methylation of Active Genes in Fungi.</title>
        <authorList>
            <consortium name="DOE Joint Genome Institute"/>
            <person name="Mondo S.J."/>
            <person name="Dannebaum R.O."/>
            <person name="Kuo R.C."/>
            <person name="Labutti K."/>
            <person name="Haridas S."/>
            <person name="Kuo A."/>
            <person name="Salamov A."/>
            <person name="Ahrendt S.R."/>
            <person name="Lipzen A."/>
            <person name="Sullivan W."/>
            <person name="Andreopoulos W.B."/>
            <person name="Clum A."/>
            <person name="Lindquist E."/>
            <person name="Daum C."/>
            <person name="Ramamoorthy G.K."/>
            <person name="Gryganskyi A."/>
            <person name="Culley D."/>
            <person name="Magnuson J.K."/>
            <person name="James T.Y."/>
            <person name="O'Malley M.A."/>
            <person name="Stajich J.E."/>
            <person name="Spatafora J.W."/>
            <person name="Visel A."/>
            <person name="Grigoriev I.V."/>
        </authorList>
    </citation>
    <scope>NUCLEOTIDE SEQUENCE [LARGE SCALE GENOMIC DNA]</scope>
    <source>
        <strain evidence="6 7">PL171</strain>
    </source>
</reference>
<keyword evidence="3" id="KW-0472">Membrane</keyword>
<evidence type="ECO:0000256" key="4">
    <source>
        <dbReference type="SAM" id="SignalP"/>
    </source>
</evidence>
<evidence type="ECO:0000256" key="1">
    <source>
        <dbReference type="ARBA" id="ARBA00022443"/>
    </source>
</evidence>
<dbReference type="Gene3D" id="2.30.30.40">
    <property type="entry name" value="SH3 Domains"/>
    <property type="match status" value="1"/>
</dbReference>
<dbReference type="SMART" id="SM00326">
    <property type="entry name" value="SH3"/>
    <property type="match status" value="1"/>
</dbReference>
<dbReference type="Proteomes" id="UP000193411">
    <property type="component" value="Unassembled WGS sequence"/>
</dbReference>
<dbReference type="InterPro" id="IPR001452">
    <property type="entry name" value="SH3_domain"/>
</dbReference>
<feature type="compositionally biased region" description="Gly residues" evidence="2">
    <location>
        <begin position="249"/>
        <end position="274"/>
    </location>
</feature>
<dbReference type="SUPFAM" id="SSF50044">
    <property type="entry name" value="SH3-domain"/>
    <property type="match status" value="1"/>
</dbReference>
<dbReference type="PROSITE" id="PS51257">
    <property type="entry name" value="PROKAR_LIPOPROTEIN"/>
    <property type="match status" value="1"/>
</dbReference>
<name>A0A1Y2HZQ1_9FUNG</name>
<accession>A0A1Y2HZQ1</accession>
<evidence type="ECO:0000256" key="2">
    <source>
        <dbReference type="SAM" id="MobiDB-lite"/>
    </source>
</evidence>
<proteinExistence type="predicted"/>